<keyword evidence="4" id="KW-1185">Reference proteome</keyword>
<dbReference type="PANTHER" id="PTHR31964:SF113">
    <property type="entry name" value="USPA DOMAIN-CONTAINING PROTEIN"/>
    <property type="match status" value="1"/>
</dbReference>
<organism evidence="3 4">
    <name type="scientific">Catenulispora subtropica</name>
    <dbReference type="NCBI Taxonomy" id="450798"/>
    <lineage>
        <taxon>Bacteria</taxon>
        <taxon>Bacillati</taxon>
        <taxon>Actinomycetota</taxon>
        <taxon>Actinomycetes</taxon>
        <taxon>Catenulisporales</taxon>
        <taxon>Catenulisporaceae</taxon>
        <taxon>Catenulispora</taxon>
    </lineage>
</organism>
<evidence type="ECO:0000259" key="2">
    <source>
        <dbReference type="Pfam" id="PF00582"/>
    </source>
</evidence>
<proteinExistence type="inferred from homology"/>
<dbReference type="PRINTS" id="PR01438">
    <property type="entry name" value="UNVRSLSTRESS"/>
</dbReference>
<comment type="similarity">
    <text evidence="1">Belongs to the universal stress protein A family.</text>
</comment>
<gene>
    <name evidence="3" type="ORF">GCM10009838_59160</name>
</gene>
<comment type="caution">
    <text evidence="3">The sequence shown here is derived from an EMBL/GenBank/DDBJ whole genome shotgun (WGS) entry which is preliminary data.</text>
</comment>
<dbReference type="RefSeq" id="WP_344660424.1">
    <property type="nucleotide sequence ID" value="NZ_BAAAQM010000040.1"/>
</dbReference>
<reference evidence="3 4" key="1">
    <citation type="journal article" date="2019" name="Int. J. Syst. Evol. Microbiol.">
        <title>The Global Catalogue of Microorganisms (GCM) 10K type strain sequencing project: providing services to taxonomists for standard genome sequencing and annotation.</title>
        <authorList>
            <consortium name="The Broad Institute Genomics Platform"/>
            <consortium name="The Broad Institute Genome Sequencing Center for Infectious Disease"/>
            <person name="Wu L."/>
            <person name="Ma J."/>
        </authorList>
    </citation>
    <scope>NUCLEOTIDE SEQUENCE [LARGE SCALE GENOMIC DNA]</scope>
    <source>
        <strain evidence="3 4">JCM 16013</strain>
    </source>
</reference>
<dbReference type="SUPFAM" id="SSF52402">
    <property type="entry name" value="Adenine nucleotide alpha hydrolases-like"/>
    <property type="match status" value="1"/>
</dbReference>
<dbReference type="InterPro" id="IPR014729">
    <property type="entry name" value="Rossmann-like_a/b/a_fold"/>
</dbReference>
<dbReference type="Gene3D" id="3.40.50.620">
    <property type="entry name" value="HUPs"/>
    <property type="match status" value="1"/>
</dbReference>
<accession>A0ABN2SKU8</accession>
<evidence type="ECO:0000256" key="1">
    <source>
        <dbReference type="ARBA" id="ARBA00008791"/>
    </source>
</evidence>
<protein>
    <submittedName>
        <fullName evidence="3">Universal stress protein</fullName>
    </submittedName>
</protein>
<dbReference type="EMBL" id="BAAAQM010000040">
    <property type="protein sequence ID" value="GAA1988478.1"/>
    <property type="molecule type" value="Genomic_DNA"/>
</dbReference>
<feature type="domain" description="UspA" evidence="2">
    <location>
        <begin position="10"/>
        <end position="143"/>
    </location>
</feature>
<dbReference type="InterPro" id="IPR006015">
    <property type="entry name" value="Universal_stress_UspA"/>
</dbReference>
<evidence type="ECO:0000313" key="4">
    <source>
        <dbReference type="Proteomes" id="UP001499854"/>
    </source>
</evidence>
<name>A0ABN2SKU8_9ACTN</name>
<dbReference type="InterPro" id="IPR006016">
    <property type="entry name" value="UspA"/>
</dbReference>
<dbReference type="PANTHER" id="PTHR31964">
    <property type="entry name" value="ADENINE NUCLEOTIDE ALPHA HYDROLASES-LIKE SUPERFAMILY PROTEIN"/>
    <property type="match status" value="1"/>
</dbReference>
<dbReference type="CDD" id="cd00293">
    <property type="entry name" value="USP-like"/>
    <property type="match status" value="1"/>
</dbReference>
<dbReference type="Pfam" id="PF00582">
    <property type="entry name" value="Usp"/>
    <property type="match status" value="1"/>
</dbReference>
<sequence length="148" mass="15249">MTESSNAPFIVVGVDGSEGSAEALRWAAEQARLTGAELHVVCVWDYPSGVGWAWAPGFVGMDLAAESRKGLDAMVAQVLDGGAGVALITRVERGHAADVLVNASRGADLLVVGSRGHGAFAGMLLGSVSLHCAQHAKCPVVIVGHQHR</sequence>
<dbReference type="Proteomes" id="UP001499854">
    <property type="component" value="Unassembled WGS sequence"/>
</dbReference>
<evidence type="ECO:0000313" key="3">
    <source>
        <dbReference type="EMBL" id="GAA1988478.1"/>
    </source>
</evidence>